<comment type="caution">
    <text evidence="1">The sequence shown here is derived from an EMBL/GenBank/DDBJ whole genome shotgun (WGS) entry which is preliminary data.</text>
</comment>
<reference evidence="1 2" key="1">
    <citation type="journal article" date="2022" name="Plant J.">
        <title>Chromosome-level genome of Camellia lanceoleosa provides a valuable resource for understanding genome evolution and self-incompatibility.</title>
        <authorList>
            <person name="Gong W."/>
            <person name="Xiao S."/>
            <person name="Wang L."/>
            <person name="Liao Z."/>
            <person name="Chang Y."/>
            <person name="Mo W."/>
            <person name="Hu G."/>
            <person name="Li W."/>
            <person name="Zhao G."/>
            <person name="Zhu H."/>
            <person name="Hu X."/>
            <person name="Ji K."/>
            <person name="Xiang X."/>
            <person name="Song Q."/>
            <person name="Yuan D."/>
            <person name="Jin S."/>
            <person name="Zhang L."/>
        </authorList>
    </citation>
    <scope>NUCLEOTIDE SEQUENCE [LARGE SCALE GENOMIC DNA]</scope>
    <source>
        <strain evidence="1">SQ_2022a</strain>
    </source>
</reference>
<gene>
    <name evidence="1" type="ORF">LOK49_LG13G02472</name>
</gene>
<keyword evidence="2" id="KW-1185">Reference proteome</keyword>
<evidence type="ECO:0000313" key="2">
    <source>
        <dbReference type="Proteomes" id="UP001060215"/>
    </source>
</evidence>
<sequence length="434" mass="49751">MTSLFFHTRSNFLSQAFFLLLTSKNPNPSYQKPSHCYRFFSNQSSLSVTGKSLIRPKPDPNFDCNDFTTICDLLTNPSSLPGPTLEAALDRTGIELGPPLLQQIFDRFGSSPKLMLSLFLWSERRPGYRSSVDIFNAMIKVFARAREFESAWCLILNRLKRPIEGPNMDTFAILIRRYARAGMPSPAIRTLEFACSLDLICKSNSKLDLFEILLDSFCKEGLVWEASAYIERKRGIDPYWASQFIVVTYGILVQMYCQMCRVEEAVELLDEMKREGIEPDAIVYNPIIDALGEAGRFKEALGMMERFLVLESGPTVSSYNSLVNGFCKAGDLEGANKILKMMISRGFMPTTTTYNYFFRYFSKLGKIEEGLNLYTKMMEYGYTPDRSLTISWLSCCASRRDWTWQCKLERKWKLGDMIWTRCMHHVGPFAMQDA</sequence>
<name>A0ACC0FFW4_9ERIC</name>
<dbReference type="EMBL" id="CM045771">
    <property type="protein sequence ID" value="KAI7987098.1"/>
    <property type="molecule type" value="Genomic_DNA"/>
</dbReference>
<accession>A0ACC0FFW4</accession>
<evidence type="ECO:0000313" key="1">
    <source>
        <dbReference type="EMBL" id="KAI7987098.1"/>
    </source>
</evidence>
<organism evidence="1 2">
    <name type="scientific">Camellia lanceoleosa</name>
    <dbReference type="NCBI Taxonomy" id="1840588"/>
    <lineage>
        <taxon>Eukaryota</taxon>
        <taxon>Viridiplantae</taxon>
        <taxon>Streptophyta</taxon>
        <taxon>Embryophyta</taxon>
        <taxon>Tracheophyta</taxon>
        <taxon>Spermatophyta</taxon>
        <taxon>Magnoliopsida</taxon>
        <taxon>eudicotyledons</taxon>
        <taxon>Gunneridae</taxon>
        <taxon>Pentapetalae</taxon>
        <taxon>asterids</taxon>
        <taxon>Ericales</taxon>
        <taxon>Theaceae</taxon>
        <taxon>Camellia</taxon>
    </lineage>
</organism>
<protein>
    <submittedName>
        <fullName evidence="1">Pentatricopeptide repeat-containing protein</fullName>
    </submittedName>
</protein>
<proteinExistence type="predicted"/>
<dbReference type="Proteomes" id="UP001060215">
    <property type="component" value="Chromosome 14"/>
</dbReference>